<dbReference type="CDD" id="cd00590">
    <property type="entry name" value="RRM_SF"/>
    <property type="match status" value="1"/>
</dbReference>
<dbReference type="EMBL" id="CM010724">
    <property type="protein sequence ID" value="RZC79911.1"/>
    <property type="molecule type" value="Genomic_DNA"/>
</dbReference>
<dbReference type="PANTHER" id="PTHR23236">
    <property type="entry name" value="EUKARYOTIC TRANSLATION INITIATION FACTOR 4B/4H"/>
    <property type="match status" value="1"/>
</dbReference>
<dbReference type="Gene3D" id="3.30.70.330">
    <property type="match status" value="6"/>
</dbReference>
<proteinExistence type="predicted"/>
<feature type="domain" description="RRM" evidence="3">
    <location>
        <begin position="125"/>
        <end position="201"/>
    </location>
</feature>
<feature type="domain" description="RRM" evidence="3">
    <location>
        <begin position="532"/>
        <end position="605"/>
    </location>
</feature>
<feature type="domain" description="RRM" evidence="3">
    <location>
        <begin position="716"/>
        <end position="797"/>
    </location>
</feature>
<evidence type="ECO:0000313" key="5">
    <source>
        <dbReference type="Proteomes" id="UP000316621"/>
    </source>
</evidence>
<dbReference type="PROSITE" id="PS50102">
    <property type="entry name" value="RRM"/>
    <property type="match status" value="6"/>
</dbReference>
<feature type="domain" description="RRM" evidence="3">
    <location>
        <begin position="362"/>
        <end position="438"/>
    </location>
</feature>
<dbReference type="Proteomes" id="UP000316621">
    <property type="component" value="Chromosome 10"/>
</dbReference>
<dbReference type="PANTHER" id="PTHR23236:SF11">
    <property type="entry name" value="EUKARYOTIC TRANSLATION INITIATION FACTOR 4H"/>
    <property type="match status" value="1"/>
</dbReference>
<dbReference type="Gramene" id="RZC79911">
    <property type="protein sequence ID" value="RZC79911"/>
    <property type="gene ID" value="C5167_042488"/>
</dbReference>
<keyword evidence="1 2" id="KW-0694">RNA-binding</keyword>
<gene>
    <name evidence="4" type="ORF">C5167_042488</name>
</gene>
<dbReference type="InterPro" id="IPR000504">
    <property type="entry name" value="RRM_dom"/>
</dbReference>
<evidence type="ECO:0000259" key="3">
    <source>
        <dbReference type="PROSITE" id="PS50102"/>
    </source>
</evidence>
<sequence>CRAAVSPVVMATGETISGYVPCSILTHLYALFCSQRPLLHLKCKAPKRLKTVTVRNIPFSIHKSDLIEFFKQAGEVVMRAMINYTREAAILSTREAAILSLQLKKLQRREIVVDRYGTETTGASKTLISKHLSLSITKSDVIKFFKRAGEIIDVRFSSLDNGKFSGHSHIKFATEEGAEKAAELNGQHWLGRPLELGFARETIYVRGFDTSTAPWKSFSQPAERSYGWTFQHFLTLMLHWDTSLTEVGEVLALENVEASTIFLKPTTPSAPQVEIAGAYKTVVARNLSYSVSKSELCCRIEFFKQAGEVVDSRYRFEHHKGTCFIEFATEEAVNKALELDGQYLCNRDIKIRPLMEINGASKTLVAENLSFSTTKSDVVEFFKQAGEILDVRFSLDHNGNFRGNCHIEFATAEAAMKAAELNGEYLLGRSVVVGFTRETIFIQGFDTSLDQVQSSLVELFLTRGEISWMHIPTFRYTGIPRGKKKLNSGHFNLKEEHGGIWGECLAIQQNLICRDTPMTLSASQVLSTGASKTVVARNLPFSMNKSDLIEFFKQAGKVVDARYKDGHYKGICYIEFATEEAANKALELDGRYLCNRDIGVGPLVESTTTGASKTLVAKNLSSSTTKSDVIEFFKQTGDIVDVRFSLLENGDFRGTCHIDYATAEGANKVEFPANAPELVEGSLFKIVLVINLTLQAVELDGEYLLGHPVVLGFSRETIFIRGLDTSLGFDQVQSSLEALFSTCGKILYMHIPTFPCSAVPRGIAFIEFFDCRGFPKALAMNGHRLGDSTLTVEDAMPVRFDVKPTGGRKRFHGRPTGPYGAVYPYRYIPDRGYGGAGIGKDGSIYHYCRI</sequence>
<feature type="domain" description="RRM" evidence="3">
    <location>
        <begin position="613"/>
        <end position="716"/>
    </location>
</feature>
<dbReference type="SMART" id="SM00360">
    <property type="entry name" value="RRM"/>
    <property type="match status" value="7"/>
</dbReference>
<feature type="non-terminal residue" evidence="4">
    <location>
        <position position="1"/>
    </location>
</feature>
<reference evidence="4 5" key="1">
    <citation type="journal article" date="2018" name="Science">
        <title>The opium poppy genome and morphinan production.</title>
        <authorList>
            <person name="Guo L."/>
            <person name="Winzer T."/>
            <person name="Yang X."/>
            <person name="Li Y."/>
            <person name="Ning Z."/>
            <person name="He Z."/>
            <person name="Teodor R."/>
            <person name="Lu Y."/>
            <person name="Bowser T.A."/>
            <person name="Graham I.A."/>
            <person name="Ye K."/>
        </authorList>
    </citation>
    <scope>NUCLEOTIDE SEQUENCE [LARGE SCALE GENOMIC DNA]</scope>
    <source>
        <strain evidence="5">cv. HN1</strain>
        <tissue evidence="4">Leaves</tissue>
    </source>
</reference>
<accession>A0A4Y7L6B0</accession>
<feature type="domain" description="RRM" evidence="3">
    <location>
        <begin position="280"/>
        <end position="356"/>
    </location>
</feature>
<evidence type="ECO:0000313" key="4">
    <source>
        <dbReference type="EMBL" id="RZC79911.1"/>
    </source>
</evidence>
<name>A0A4Y7L6B0_PAPSO</name>
<dbReference type="Pfam" id="PF00076">
    <property type="entry name" value="RRM_1"/>
    <property type="match status" value="6"/>
</dbReference>
<dbReference type="GO" id="GO:0003723">
    <property type="term" value="F:RNA binding"/>
    <property type="evidence" value="ECO:0007669"/>
    <property type="project" value="UniProtKB-UniRule"/>
</dbReference>
<keyword evidence="5" id="KW-1185">Reference proteome</keyword>
<protein>
    <recommendedName>
        <fullName evidence="3">RRM domain-containing protein</fullName>
    </recommendedName>
</protein>
<dbReference type="SUPFAM" id="SSF54928">
    <property type="entry name" value="RNA-binding domain, RBD"/>
    <property type="match status" value="6"/>
</dbReference>
<organism evidence="4 5">
    <name type="scientific">Papaver somniferum</name>
    <name type="common">Opium poppy</name>
    <dbReference type="NCBI Taxonomy" id="3469"/>
    <lineage>
        <taxon>Eukaryota</taxon>
        <taxon>Viridiplantae</taxon>
        <taxon>Streptophyta</taxon>
        <taxon>Embryophyta</taxon>
        <taxon>Tracheophyta</taxon>
        <taxon>Spermatophyta</taxon>
        <taxon>Magnoliopsida</taxon>
        <taxon>Ranunculales</taxon>
        <taxon>Papaveraceae</taxon>
        <taxon>Papaveroideae</taxon>
        <taxon>Papaver</taxon>
    </lineage>
</organism>
<dbReference type="InterPro" id="IPR012677">
    <property type="entry name" value="Nucleotide-bd_a/b_plait_sf"/>
</dbReference>
<evidence type="ECO:0000256" key="1">
    <source>
        <dbReference type="ARBA" id="ARBA00022884"/>
    </source>
</evidence>
<dbReference type="GO" id="GO:0005730">
    <property type="term" value="C:nucleolus"/>
    <property type="evidence" value="ECO:0007669"/>
    <property type="project" value="TreeGrafter"/>
</dbReference>
<evidence type="ECO:0000256" key="2">
    <source>
        <dbReference type="PROSITE-ProRule" id="PRU00176"/>
    </source>
</evidence>
<dbReference type="STRING" id="3469.A0A4Y7L6B0"/>
<dbReference type="OMA" id="AYTENRG"/>
<dbReference type="AlphaFoldDB" id="A0A4Y7L6B0"/>
<dbReference type="InterPro" id="IPR035979">
    <property type="entry name" value="RBD_domain_sf"/>
</dbReference>